<evidence type="ECO:0000313" key="4">
    <source>
        <dbReference type="Proteomes" id="UP000254476"/>
    </source>
</evidence>
<reference evidence="2 4" key="2">
    <citation type="submission" date="2018-06" db="EMBL/GenBank/DDBJ databases">
        <authorList>
            <consortium name="Pathogen Informatics"/>
            <person name="Doyle S."/>
        </authorList>
    </citation>
    <scope>NUCLEOTIDE SEQUENCE [LARGE SCALE GENOMIC DNA]</scope>
    <source>
        <strain evidence="2 4">NCTC12388</strain>
    </source>
</reference>
<evidence type="ECO:0000313" key="2">
    <source>
        <dbReference type="EMBL" id="STX42189.1"/>
    </source>
</evidence>
<organism evidence="2 4">
    <name type="scientific">Legionella gratiana</name>
    <dbReference type="NCBI Taxonomy" id="45066"/>
    <lineage>
        <taxon>Bacteria</taxon>
        <taxon>Pseudomonadati</taxon>
        <taxon>Pseudomonadota</taxon>
        <taxon>Gammaproteobacteria</taxon>
        <taxon>Legionellales</taxon>
        <taxon>Legionellaceae</taxon>
        <taxon>Legionella</taxon>
    </lineage>
</organism>
<dbReference type="EMBL" id="LNYE01000029">
    <property type="protein sequence ID" value="KTD05830.1"/>
    <property type="molecule type" value="Genomic_DNA"/>
</dbReference>
<gene>
    <name evidence="1" type="ORF">Lgra_2607</name>
    <name evidence="2" type="ORF">NCTC12388_00560</name>
</gene>
<protein>
    <submittedName>
        <fullName evidence="2">Uncharacterized protein</fullName>
    </submittedName>
</protein>
<dbReference type="Gene3D" id="3.40.630.30">
    <property type="match status" value="1"/>
</dbReference>
<evidence type="ECO:0000313" key="1">
    <source>
        <dbReference type="EMBL" id="KTD05830.1"/>
    </source>
</evidence>
<accession>A0A378J3V8</accession>
<dbReference type="STRING" id="45066.Lgra_2607"/>
<sequence length="349" mass="40922">MNLEKVQFKTIDLSDPFFDSLKSDYLEFPNWFKKKSEEFAYIFRNDSGLIDGFLYLKQESEAIPDVIPPLPPKQRIKVGTMKINAHGTKLGERFLKKIFDHAIFESVSEIYVTVFPHHTNLVTLFERYGFNCTAEKITQNGKELVLIKKMFGPYADIISNYPLINIAGQKIYLLSLYPKWHTRLLPDSILKGENSNVVQDISYTNSIHKVYLASMKGMDNLKKGDVLVIYRTNDNKGPARYRSVVTSICVLEEYKSIYEFKELEQFLAYCDPYSVFEKSELEDFWKNKKYTHIIRFTYNLALRKRIIRDDLINQIGLNEHDYWGFKPLTNEQFLEIIKRGEIDESLIVH</sequence>
<keyword evidence="3" id="KW-1185">Reference proteome</keyword>
<reference evidence="1 3" key="1">
    <citation type="submission" date="2015-11" db="EMBL/GenBank/DDBJ databases">
        <title>Genomic analysis of 38 Legionella species identifies large and diverse effector repertoires.</title>
        <authorList>
            <person name="Burstein D."/>
            <person name="Amaro F."/>
            <person name="Zusman T."/>
            <person name="Lifshitz Z."/>
            <person name="Cohen O."/>
            <person name="Gilbert J.A."/>
            <person name="Pupko T."/>
            <person name="Shuman H.A."/>
            <person name="Segal G."/>
        </authorList>
    </citation>
    <scope>NUCLEOTIDE SEQUENCE [LARGE SCALE GENOMIC DNA]</scope>
    <source>
        <strain evidence="1 3">Lyon 8420412</strain>
    </source>
</reference>
<dbReference type="EMBL" id="UGOB01000001">
    <property type="protein sequence ID" value="STX42189.1"/>
    <property type="molecule type" value="Genomic_DNA"/>
</dbReference>
<evidence type="ECO:0000313" key="3">
    <source>
        <dbReference type="Proteomes" id="UP000054691"/>
    </source>
</evidence>
<dbReference type="Proteomes" id="UP000054691">
    <property type="component" value="Unassembled WGS sequence"/>
</dbReference>
<name>A0A378J3V8_9GAMM</name>
<dbReference type="Proteomes" id="UP000254476">
    <property type="component" value="Unassembled WGS sequence"/>
</dbReference>
<proteinExistence type="predicted"/>
<dbReference type="SUPFAM" id="SSF55729">
    <property type="entry name" value="Acyl-CoA N-acyltransferases (Nat)"/>
    <property type="match status" value="1"/>
</dbReference>
<dbReference type="AlphaFoldDB" id="A0A378J3V8"/>
<dbReference type="InterPro" id="IPR016181">
    <property type="entry name" value="Acyl_CoA_acyltransferase"/>
</dbReference>